<dbReference type="OrthoDB" id="3679835at2759"/>
<dbReference type="InterPro" id="IPR028203">
    <property type="entry name" value="PSII_CF48-like_dom"/>
</dbReference>
<keyword evidence="1" id="KW-0602">Photosynthesis</keyword>
<dbReference type="SUPFAM" id="SSF110296">
    <property type="entry name" value="Oligoxyloglucan reducing end-specific cellobiohydrolase"/>
    <property type="match status" value="1"/>
</dbReference>
<dbReference type="EMBL" id="QJNU01000025">
    <property type="protein sequence ID" value="RYP09994.1"/>
    <property type="molecule type" value="Genomic_DNA"/>
</dbReference>
<keyword evidence="6" id="KW-1185">Reference proteome</keyword>
<feature type="domain" description="Photosynthesis system II assembly factor Ycf48/Hcf136-like" evidence="4">
    <location>
        <begin position="40"/>
        <end position="133"/>
    </location>
</feature>
<dbReference type="PANTHER" id="PTHR47199:SF2">
    <property type="entry name" value="PHOTOSYSTEM II STABILITY_ASSEMBLY FACTOR HCF136, CHLOROPLASTIC"/>
    <property type="match status" value="1"/>
</dbReference>
<evidence type="ECO:0000313" key="5">
    <source>
        <dbReference type="EMBL" id="RYP09994.1"/>
    </source>
</evidence>
<evidence type="ECO:0000256" key="1">
    <source>
        <dbReference type="ARBA" id="ARBA00022531"/>
    </source>
</evidence>
<feature type="chain" id="PRO_5020416241" description="Photosynthesis system II assembly factor Ycf48/Hcf136-like domain-containing protein" evidence="3">
    <location>
        <begin position="21"/>
        <end position="453"/>
    </location>
</feature>
<dbReference type="Pfam" id="PF14870">
    <property type="entry name" value="PSII_BNR"/>
    <property type="match status" value="1"/>
</dbReference>
<proteinExistence type="predicted"/>
<feature type="signal peptide" evidence="3">
    <location>
        <begin position="1"/>
        <end position="20"/>
    </location>
</feature>
<comment type="caution">
    <text evidence="5">The sequence shown here is derived from an EMBL/GenBank/DDBJ whole genome shotgun (WGS) entry which is preliminary data.</text>
</comment>
<dbReference type="AlphaFoldDB" id="A0A4Q4TU08"/>
<dbReference type="InterPro" id="IPR015943">
    <property type="entry name" value="WD40/YVTN_repeat-like_dom_sf"/>
</dbReference>
<evidence type="ECO:0000256" key="2">
    <source>
        <dbReference type="ARBA" id="ARBA00023276"/>
    </source>
</evidence>
<dbReference type="GO" id="GO:0015979">
    <property type="term" value="P:photosynthesis"/>
    <property type="evidence" value="ECO:0007669"/>
    <property type="project" value="UniProtKB-KW"/>
</dbReference>
<dbReference type="PANTHER" id="PTHR47199">
    <property type="entry name" value="PHOTOSYSTEM II STABILITY/ASSEMBLY FACTOR HCF136, CHLOROPLASTIC"/>
    <property type="match status" value="1"/>
</dbReference>
<name>A0A4Q4TU08_9PEZI</name>
<accession>A0A4Q4TU08</accession>
<dbReference type="Gene3D" id="2.130.10.10">
    <property type="entry name" value="YVTN repeat-like/Quinoprotein amine dehydrogenase"/>
    <property type="match status" value="1"/>
</dbReference>
<sequence length="453" mass="48077">MPPLFSFALLIVGMAAHVMGSPLTPLPRIGAGDGRLPHLSWNLLQTGSQQQFRGLAPVSGTIAWVSGTNGTVLRTTDGGNTWESVGPELSAEDAALQFRDIQAWSADRAVILSIGAGAESRIYHTRDGGETWNLSFTNQEEVAFYNCMDFEDGNRGIAVSDPVDGKFRLIETLDGGESWDIVDPNGLPPALDGEFGFSASGACISTKSGRWYTAAGGVDPGRISSSGDGYGWEVTDTPIKGSPAGGVFSVRFRDANHGIALGGDFEAPTGAVNNAAWSKDGSKTWTAATKFPGGYRSGSSWVPGLCNAALAVGPTGSDYTVDGGKTWHSFYNGSFDSVEPLAFRARLDRYAERSIGKCCLSRIFLGFLAGFELSLLLGLSPCFLAPRAPEGLLSLPFDTRQLGLPECFSVLSRREDLDVELAFCILDLMQQLIHSPVRSFGGLASDLGLAPEV</sequence>
<keyword evidence="2" id="KW-0604">Photosystem II</keyword>
<evidence type="ECO:0000256" key="3">
    <source>
        <dbReference type="SAM" id="SignalP"/>
    </source>
</evidence>
<organism evidence="5 6">
    <name type="scientific">Monosporascus ibericus</name>
    <dbReference type="NCBI Taxonomy" id="155417"/>
    <lineage>
        <taxon>Eukaryota</taxon>
        <taxon>Fungi</taxon>
        <taxon>Dikarya</taxon>
        <taxon>Ascomycota</taxon>
        <taxon>Pezizomycotina</taxon>
        <taxon>Sordariomycetes</taxon>
        <taxon>Xylariomycetidae</taxon>
        <taxon>Xylariales</taxon>
        <taxon>Xylariales incertae sedis</taxon>
        <taxon>Monosporascus</taxon>
    </lineage>
</organism>
<protein>
    <recommendedName>
        <fullName evidence="4">Photosynthesis system II assembly factor Ycf48/Hcf136-like domain-containing protein</fullName>
    </recommendedName>
</protein>
<keyword evidence="3" id="KW-0732">Signal</keyword>
<evidence type="ECO:0000259" key="4">
    <source>
        <dbReference type="Pfam" id="PF14870"/>
    </source>
</evidence>
<reference evidence="5 6" key="1">
    <citation type="submission" date="2018-06" db="EMBL/GenBank/DDBJ databases">
        <title>Complete Genomes of Monosporascus.</title>
        <authorList>
            <person name="Robinson A.J."/>
            <person name="Natvig D.O."/>
        </authorList>
    </citation>
    <scope>NUCLEOTIDE SEQUENCE [LARGE SCALE GENOMIC DNA]</scope>
    <source>
        <strain evidence="5 6">CBS 110550</strain>
    </source>
</reference>
<gene>
    <name evidence="5" type="ORF">DL764_000923</name>
</gene>
<evidence type="ECO:0000313" key="6">
    <source>
        <dbReference type="Proteomes" id="UP000293360"/>
    </source>
</evidence>
<dbReference type="Proteomes" id="UP000293360">
    <property type="component" value="Unassembled WGS sequence"/>
</dbReference>